<dbReference type="Proteomes" id="UP001597169">
    <property type="component" value="Unassembled WGS sequence"/>
</dbReference>
<dbReference type="PROSITE" id="PS00840">
    <property type="entry name" value="SUMT_2"/>
    <property type="match status" value="1"/>
</dbReference>
<dbReference type="PANTHER" id="PTHR45790">
    <property type="entry name" value="SIROHEME SYNTHASE-RELATED"/>
    <property type="match status" value="1"/>
</dbReference>
<dbReference type="InterPro" id="IPR014776">
    <property type="entry name" value="4pyrrole_Mease_sub2"/>
</dbReference>
<evidence type="ECO:0000256" key="1">
    <source>
        <dbReference type="ARBA" id="ARBA00012162"/>
    </source>
</evidence>
<dbReference type="InterPro" id="IPR014777">
    <property type="entry name" value="4pyrrole_Mease_sub1"/>
</dbReference>
<dbReference type="GO" id="GO:0004851">
    <property type="term" value="F:uroporphyrin-III C-methyltransferase activity"/>
    <property type="evidence" value="ECO:0007669"/>
    <property type="project" value="UniProtKB-EC"/>
</dbReference>
<dbReference type="PANTHER" id="PTHR45790:SF3">
    <property type="entry name" value="S-ADENOSYL-L-METHIONINE-DEPENDENT UROPORPHYRINOGEN III METHYLTRANSFERASE, CHLOROPLASTIC"/>
    <property type="match status" value="1"/>
</dbReference>
<dbReference type="PROSITE" id="PS00839">
    <property type="entry name" value="SUMT_1"/>
    <property type="match status" value="1"/>
</dbReference>
<dbReference type="EMBL" id="JBHTKX010000001">
    <property type="protein sequence ID" value="MFD1127430.1"/>
    <property type="molecule type" value="Genomic_DNA"/>
</dbReference>
<evidence type="ECO:0000256" key="2">
    <source>
        <dbReference type="ARBA" id="ARBA00022603"/>
    </source>
</evidence>
<dbReference type="Gene3D" id="3.30.950.10">
    <property type="entry name" value="Methyltransferase, Cobalt-precorrin-4 Transmethylase, Domain 2"/>
    <property type="match status" value="1"/>
</dbReference>
<dbReference type="InterPro" id="IPR050161">
    <property type="entry name" value="Siro_Cobalamin_biosynth"/>
</dbReference>
<keyword evidence="2 6" id="KW-0489">Methyltransferase</keyword>
<evidence type="ECO:0000313" key="9">
    <source>
        <dbReference type="Proteomes" id="UP001597169"/>
    </source>
</evidence>
<evidence type="ECO:0000259" key="7">
    <source>
        <dbReference type="Pfam" id="PF00590"/>
    </source>
</evidence>
<keyword evidence="5" id="KW-0627">Porphyrin biosynthesis</keyword>
<keyword evidence="4" id="KW-0949">S-adenosyl-L-methionine</keyword>
<organism evidence="8 9">
    <name type="scientific">Paenibacillus provencensis</name>
    <dbReference type="NCBI Taxonomy" id="441151"/>
    <lineage>
        <taxon>Bacteria</taxon>
        <taxon>Bacillati</taxon>
        <taxon>Bacillota</taxon>
        <taxon>Bacilli</taxon>
        <taxon>Bacillales</taxon>
        <taxon>Paenibacillaceae</taxon>
        <taxon>Paenibacillus</taxon>
    </lineage>
</organism>
<dbReference type="SUPFAM" id="SSF53790">
    <property type="entry name" value="Tetrapyrrole methylase"/>
    <property type="match status" value="1"/>
</dbReference>
<comment type="caution">
    <text evidence="8">The sequence shown here is derived from an EMBL/GenBank/DDBJ whole genome shotgun (WGS) entry which is preliminary data.</text>
</comment>
<reference evidence="9" key="1">
    <citation type="journal article" date="2019" name="Int. J. Syst. Evol. Microbiol.">
        <title>The Global Catalogue of Microorganisms (GCM) 10K type strain sequencing project: providing services to taxonomists for standard genome sequencing and annotation.</title>
        <authorList>
            <consortium name="The Broad Institute Genomics Platform"/>
            <consortium name="The Broad Institute Genome Sequencing Center for Infectious Disease"/>
            <person name="Wu L."/>
            <person name="Ma J."/>
        </authorList>
    </citation>
    <scope>NUCLEOTIDE SEQUENCE [LARGE SCALE GENOMIC DNA]</scope>
    <source>
        <strain evidence="9">CCUG 53519</strain>
    </source>
</reference>
<dbReference type="EC" id="2.1.1.107" evidence="1"/>
<dbReference type="RefSeq" id="WP_251581371.1">
    <property type="nucleotide sequence ID" value="NZ_JBHTKX010000001.1"/>
</dbReference>
<keyword evidence="9" id="KW-1185">Reference proteome</keyword>
<evidence type="ECO:0000256" key="5">
    <source>
        <dbReference type="ARBA" id="ARBA00023244"/>
    </source>
</evidence>
<dbReference type="NCBIfam" id="TIGR01469">
    <property type="entry name" value="cobA_cysG_Cterm"/>
    <property type="match status" value="1"/>
</dbReference>
<dbReference type="GO" id="GO:0032259">
    <property type="term" value="P:methylation"/>
    <property type="evidence" value="ECO:0007669"/>
    <property type="project" value="UniProtKB-KW"/>
</dbReference>
<dbReference type="InterPro" id="IPR035996">
    <property type="entry name" value="4pyrrol_Methylase_sf"/>
</dbReference>
<protein>
    <recommendedName>
        <fullName evidence="1">uroporphyrinogen-III C-methyltransferase</fullName>
        <ecNumber evidence="1">2.1.1.107</ecNumber>
    </recommendedName>
</protein>
<evidence type="ECO:0000256" key="4">
    <source>
        <dbReference type="ARBA" id="ARBA00022691"/>
    </source>
</evidence>
<evidence type="ECO:0000256" key="6">
    <source>
        <dbReference type="RuleBase" id="RU003960"/>
    </source>
</evidence>
<keyword evidence="3 6" id="KW-0808">Transferase</keyword>
<evidence type="ECO:0000256" key="3">
    <source>
        <dbReference type="ARBA" id="ARBA00022679"/>
    </source>
</evidence>
<proteinExistence type="inferred from homology"/>
<evidence type="ECO:0000313" key="8">
    <source>
        <dbReference type="EMBL" id="MFD1127430.1"/>
    </source>
</evidence>
<feature type="domain" description="Tetrapyrrole methylase" evidence="7">
    <location>
        <begin position="8"/>
        <end position="218"/>
    </location>
</feature>
<dbReference type="Gene3D" id="3.40.1010.10">
    <property type="entry name" value="Cobalt-precorrin-4 Transmethylase, Domain 1"/>
    <property type="match status" value="1"/>
</dbReference>
<dbReference type="NCBIfam" id="NF004790">
    <property type="entry name" value="PRK06136.1"/>
    <property type="match status" value="1"/>
</dbReference>
<dbReference type="InterPro" id="IPR006366">
    <property type="entry name" value="CobA/CysG_C"/>
</dbReference>
<gene>
    <name evidence="8" type="primary">cobA</name>
    <name evidence="8" type="ORF">ACFQ3J_04465</name>
</gene>
<comment type="similarity">
    <text evidence="6">Belongs to the precorrin methyltransferase family.</text>
</comment>
<sequence length="260" mass="28321">MKKSSGYVSIVGAGPGDPELLTLKALRCIEKADIILYDRLVNEEILRYARPEARRIYCGKAPGVHAMTQQKIQQKLIDYASAGSYVVRLKGGDPFVFGRGGEEALALAKRGIAYEVIPGITSAIGAGSSALIPLTHRGLATSFACITASRKEVDLGQQRIGQLAKQVDTLVIYMGVSHISAIRSELIICGKKTDTPVAIIERGNTSQERVMVTTLEQLEELAKVERIENPALIVIGEVVKVREELLQLRQELPARMEQIG</sequence>
<dbReference type="Pfam" id="PF00590">
    <property type="entry name" value="TP_methylase"/>
    <property type="match status" value="1"/>
</dbReference>
<dbReference type="CDD" id="cd11642">
    <property type="entry name" value="SUMT"/>
    <property type="match status" value="1"/>
</dbReference>
<accession>A0ABW3PSJ8</accession>
<dbReference type="InterPro" id="IPR000878">
    <property type="entry name" value="4pyrrol_Mease"/>
</dbReference>
<dbReference type="InterPro" id="IPR003043">
    <property type="entry name" value="Uropor_MeTrfase_CS"/>
</dbReference>
<name>A0ABW3PSJ8_9BACL</name>